<evidence type="ECO:0000313" key="5">
    <source>
        <dbReference type="Proteomes" id="UP000325122"/>
    </source>
</evidence>
<name>A0A5M6ZCD5_9PROT</name>
<proteinExistence type="predicted"/>
<organism evidence="4 5">
    <name type="scientific">Alkalicaulis satelles</name>
    <dbReference type="NCBI Taxonomy" id="2609175"/>
    <lineage>
        <taxon>Bacteria</taxon>
        <taxon>Pseudomonadati</taxon>
        <taxon>Pseudomonadota</taxon>
        <taxon>Alphaproteobacteria</taxon>
        <taxon>Maricaulales</taxon>
        <taxon>Maricaulaceae</taxon>
        <taxon>Alkalicaulis</taxon>
    </lineage>
</organism>
<keyword evidence="2" id="KW-0732">Signal</keyword>
<dbReference type="PANTHER" id="PTHR42776:SF27">
    <property type="entry name" value="DIPEPTIDYL PEPTIDASE FAMILY MEMBER 6"/>
    <property type="match status" value="1"/>
</dbReference>
<dbReference type="InterPro" id="IPR011042">
    <property type="entry name" value="6-blade_b-propeller_TolB-like"/>
</dbReference>
<evidence type="ECO:0000256" key="2">
    <source>
        <dbReference type="SAM" id="SignalP"/>
    </source>
</evidence>
<comment type="caution">
    <text evidence="4">The sequence shown here is derived from an EMBL/GenBank/DDBJ whole genome shotgun (WGS) entry which is preliminary data.</text>
</comment>
<evidence type="ECO:0000256" key="1">
    <source>
        <dbReference type="ARBA" id="ARBA00022801"/>
    </source>
</evidence>
<evidence type="ECO:0000313" key="4">
    <source>
        <dbReference type="EMBL" id="KAA5802382.1"/>
    </source>
</evidence>
<dbReference type="GO" id="GO:0006508">
    <property type="term" value="P:proteolysis"/>
    <property type="evidence" value="ECO:0007669"/>
    <property type="project" value="InterPro"/>
</dbReference>
<dbReference type="AlphaFoldDB" id="A0A5M6ZCD5"/>
<dbReference type="GO" id="GO:0004252">
    <property type="term" value="F:serine-type endopeptidase activity"/>
    <property type="evidence" value="ECO:0007669"/>
    <property type="project" value="TreeGrafter"/>
</dbReference>
<dbReference type="Proteomes" id="UP000325122">
    <property type="component" value="Unassembled WGS sequence"/>
</dbReference>
<evidence type="ECO:0000259" key="3">
    <source>
        <dbReference type="Pfam" id="PF00326"/>
    </source>
</evidence>
<dbReference type="Pfam" id="PF00326">
    <property type="entry name" value="Peptidase_S9"/>
    <property type="match status" value="1"/>
</dbReference>
<feature type="domain" description="Peptidase S9 prolyl oligopeptidase catalytic" evidence="3">
    <location>
        <begin position="436"/>
        <end position="646"/>
    </location>
</feature>
<dbReference type="InterPro" id="IPR001375">
    <property type="entry name" value="Peptidase_S9_cat"/>
</dbReference>
<feature type="chain" id="PRO_5024360217" evidence="2">
    <location>
        <begin position="28"/>
        <end position="648"/>
    </location>
</feature>
<accession>A0A5M6ZCD5</accession>
<dbReference type="PANTHER" id="PTHR42776">
    <property type="entry name" value="SERINE PEPTIDASE S9 FAMILY MEMBER"/>
    <property type="match status" value="1"/>
</dbReference>
<protein>
    <submittedName>
        <fullName evidence="4">S9 family peptidase</fullName>
    </submittedName>
</protein>
<gene>
    <name evidence="4" type="ORF">F1654_11205</name>
</gene>
<dbReference type="EMBL" id="VWOJ01000003">
    <property type="protein sequence ID" value="KAA5802382.1"/>
    <property type="molecule type" value="Genomic_DNA"/>
</dbReference>
<dbReference type="InterPro" id="IPR029058">
    <property type="entry name" value="AB_hydrolase_fold"/>
</dbReference>
<sequence>MQGGTLMKWFTTAGLAALMTVSAPALAAADSPERVTRGNLVMENIPEIPSGVRERLRQYQNVRSAGFSDFAPDGGIYITTRFGETNQIHHVAAPMGARRQITFYDERTSGASVRPDGSGQFAFTRDVGGDEFFQGFLHDPATARSVQFTRDRTRNQGFAWSRDGAFIAFASTTWEDPDYAIFMGDPADPSSIREIYKGEGAITPRDISPDGSHMVIGRYISINETRLQLLDIASGEASPINPDVTAAYGAVSFSADGESLFVVSDEDSEFRRILEINLADNSQRVVTEHDWDVQAMDLSPDGALIAYTINAGGISELHIIEAATGAARPAPDMPTGLIGSVSFSADGSKLGFTHVSAGSPGDAWSYELASAELTRWTQSEVGGLDTSRFQAPELVHYESFDGLNVPVFVHRPEGDGPHPVIISIHGGPEAQARPGFNANFQYWIHELGAAVLVPNVRGSSGYGNEYVNLDNVFLREDSVRDIGALIDWAAAQPEFDADRIVVYGGSYGGYMVLASLMHYSDKLAGGINIVGISNFVTFLENTAGYRQDLRRAEYGDERDPEVRAFLESISPANHAHRITAPLFIIQGANDPRVPLSEAEQILAAVREAGGDPWYLVAMDEGHGFARQSNRDFQREAETMFLTEILGLE</sequence>
<feature type="signal peptide" evidence="2">
    <location>
        <begin position="1"/>
        <end position="27"/>
    </location>
</feature>
<keyword evidence="5" id="KW-1185">Reference proteome</keyword>
<keyword evidence="1" id="KW-0378">Hydrolase</keyword>
<dbReference type="Gene3D" id="3.40.50.1820">
    <property type="entry name" value="alpha/beta hydrolase"/>
    <property type="match status" value="1"/>
</dbReference>
<dbReference type="SUPFAM" id="SSF82171">
    <property type="entry name" value="DPP6 N-terminal domain-like"/>
    <property type="match status" value="1"/>
</dbReference>
<dbReference type="Gene3D" id="2.120.10.30">
    <property type="entry name" value="TolB, C-terminal domain"/>
    <property type="match status" value="2"/>
</dbReference>
<reference evidence="4 5" key="1">
    <citation type="submission" date="2019-09" db="EMBL/GenBank/DDBJ databases">
        <authorList>
            <person name="Kevbrin V."/>
            <person name="Grouzdev D.S."/>
        </authorList>
    </citation>
    <scope>NUCLEOTIDE SEQUENCE [LARGE SCALE GENOMIC DNA]</scope>
    <source>
        <strain evidence="4 5">G-192</strain>
    </source>
</reference>
<dbReference type="SUPFAM" id="SSF53474">
    <property type="entry name" value="alpha/beta-Hydrolases"/>
    <property type="match status" value="1"/>
</dbReference>